<name>A0ABR4Q4M9_9CEST</name>
<reference evidence="1 2" key="1">
    <citation type="journal article" date="2022" name="Front. Cell. Infect. Microbiol.">
        <title>The Genomes of Two Strains of Taenia crassiceps the Animal Model for the Study of Human Cysticercosis.</title>
        <authorList>
            <person name="Bobes R.J."/>
            <person name="Estrada K."/>
            <person name="Rios-Valencia D.G."/>
            <person name="Calderon-Gallegos A."/>
            <person name="de la Torre P."/>
            <person name="Carrero J.C."/>
            <person name="Sanchez-Flores A."/>
            <person name="Laclette J.P."/>
        </authorList>
    </citation>
    <scope>NUCLEOTIDE SEQUENCE [LARGE SCALE GENOMIC DNA]</scope>
    <source>
        <strain evidence="1">WFUcys</strain>
    </source>
</reference>
<dbReference type="Proteomes" id="UP001651158">
    <property type="component" value="Unassembled WGS sequence"/>
</dbReference>
<gene>
    <name evidence="1" type="ORF">TcWFU_000954</name>
</gene>
<evidence type="ECO:0000313" key="2">
    <source>
        <dbReference type="Proteomes" id="UP001651158"/>
    </source>
</evidence>
<proteinExistence type="predicted"/>
<protein>
    <submittedName>
        <fullName evidence="1">Uncharacterized protein</fullName>
    </submittedName>
</protein>
<dbReference type="EMBL" id="JAKROA010000011">
    <property type="protein sequence ID" value="KAL5104592.1"/>
    <property type="molecule type" value="Genomic_DNA"/>
</dbReference>
<sequence>MTMDGFYSHAVRENNPIRVIRAKYKEKVEKWEKFFDEDPLGQKIAEHYAKCRELIKEARLRIRKALAKYVKQLESEN</sequence>
<evidence type="ECO:0000313" key="1">
    <source>
        <dbReference type="EMBL" id="KAL5104592.1"/>
    </source>
</evidence>
<dbReference type="Pfam" id="PF05596">
    <property type="entry name" value="Taeniidae_ag"/>
    <property type="match status" value="1"/>
</dbReference>
<dbReference type="InterPro" id="IPR008860">
    <property type="entry name" value="Taeniidae_ag"/>
</dbReference>
<comment type="caution">
    <text evidence="1">The sequence shown here is derived from an EMBL/GenBank/DDBJ whole genome shotgun (WGS) entry which is preliminary data.</text>
</comment>
<organism evidence="1 2">
    <name type="scientific">Taenia crassiceps</name>
    <dbReference type="NCBI Taxonomy" id="6207"/>
    <lineage>
        <taxon>Eukaryota</taxon>
        <taxon>Metazoa</taxon>
        <taxon>Spiralia</taxon>
        <taxon>Lophotrochozoa</taxon>
        <taxon>Platyhelminthes</taxon>
        <taxon>Cestoda</taxon>
        <taxon>Eucestoda</taxon>
        <taxon>Cyclophyllidea</taxon>
        <taxon>Taeniidae</taxon>
        <taxon>Taenia</taxon>
    </lineage>
</organism>
<accession>A0ABR4Q4M9</accession>
<keyword evidence="2" id="KW-1185">Reference proteome</keyword>